<dbReference type="EMBL" id="SNVJ01000004">
    <property type="protein sequence ID" value="MXP62950.1"/>
    <property type="molecule type" value="Genomic_DNA"/>
</dbReference>
<dbReference type="Pfam" id="PF13527">
    <property type="entry name" value="Acetyltransf_9"/>
    <property type="match status" value="1"/>
</dbReference>
<dbReference type="AlphaFoldDB" id="A0A845B9U0"/>
<evidence type="ECO:0000313" key="2">
    <source>
        <dbReference type="EMBL" id="MXP62950.1"/>
    </source>
</evidence>
<dbReference type="OrthoDB" id="9797456at2"/>
<dbReference type="Proteomes" id="UP000460715">
    <property type="component" value="Unassembled WGS sequence"/>
</dbReference>
<evidence type="ECO:0000313" key="3">
    <source>
        <dbReference type="Proteomes" id="UP000460715"/>
    </source>
</evidence>
<gene>
    <name evidence="2" type="ORF">E0493_06240</name>
</gene>
<organism evidence="2 3">
    <name type="scientific">Teichococcus coralli</name>
    <dbReference type="NCBI Taxonomy" id="2545983"/>
    <lineage>
        <taxon>Bacteria</taxon>
        <taxon>Pseudomonadati</taxon>
        <taxon>Pseudomonadota</taxon>
        <taxon>Alphaproteobacteria</taxon>
        <taxon>Acetobacterales</taxon>
        <taxon>Roseomonadaceae</taxon>
        <taxon>Roseomonas</taxon>
    </lineage>
</organism>
<protein>
    <submittedName>
        <fullName evidence="2">GNAT family N-acetyltransferase</fullName>
    </submittedName>
</protein>
<reference evidence="2 3" key="1">
    <citation type="submission" date="2019-03" db="EMBL/GenBank/DDBJ databases">
        <title>Roseomonas sp. a novel Roseomonas species isolated from Sea whip Gorgonian.</title>
        <authorList>
            <person name="Li F."/>
            <person name="Pan X."/>
            <person name="Huang S."/>
            <person name="Li Z."/>
            <person name="Meng B."/>
        </authorList>
    </citation>
    <scope>NUCLEOTIDE SEQUENCE [LARGE SCALE GENOMIC DNA]</scope>
    <source>
        <strain evidence="2 3">M0104</strain>
    </source>
</reference>
<dbReference type="InterPro" id="IPR016181">
    <property type="entry name" value="Acyl_CoA_acyltransferase"/>
</dbReference>
<keyword evidence="2" id="KW-0808">Transferase</keyword>
<dbReference type="SUPFAM" id="SSF55729">
    <property type="entry name" value="Acyl-CoA N-acyltransferases (Nat)"/>
    <property type="match status" value="1"/>
</dbReference>
<feature type="domain" description="N-acetyltransferase" evidence="1">
    <location>
        <begin position="3"/>
        <end position="158"/>
    </location>
</feature>
<dbReference type="CDD" id="cd04301">
    <property type="entry name" value="NAT_SF"/>
    <property type="match status" value="1"/>
</dbReference>
<proteinExistence type="predicted"/>
<dbReference type="PROSITE" id="PS51186">
    <property type="entry name" value="GNAT"/>
    <property type="match status" value="1"/>
</dbReference>
<keyword evidence="3" id="KW-1185">Reference proteome</keyword>
<comment type="caution">
    <text evidence="2">The sequence shown here is derived from an EMBL/GenBank/DDBJ whole genome shotgun (WGS) entry which is preliminary data.</text>
</comment>
<sequence>MLIEVREGPASRPAVRPLFAQVYPDAVLKNVPWRNVVSAPADRRVLVLDDEGNVVAAAGLTIRAGAWNGVPVRIGGIGGVMVSPSRQRQGLGRTVMCAAHENLQSDPCVQFGLLFCEPHNVTFYKALGWCRFKGQVRVEQPAGSLLYDIMQTMMLPFSTETPRAGCIDLRGLPW</sequence>
<dbReference type="InterPro" id="IPR000182">
    <property type="entry name" value="GNAT_dom"/>
</dbReference>
<name>A0A845B9U0_9PROT</name>
<dbReference type="Gene3D" id="3.40.630.30">
    <property type="match status" value="1"/>
</dbReference>
<evidence type="ECO:0000259" key="1">
    <source>
        <dbReference type="PROSITE" id="PS51186"/>
    </source>
</evidence>
<accession>A0A845B9U0</accession>
<dbReference type="RefSeq" id="WP_160936075.1">
    <property type="nucleotide sequence ID" value="NZ_SNVJ01000004.1"/>
</dbReference>
<dbReference type="GO" id="GO:0016747">
    <property type="term" value="F:acyltransferase activity, transferring groups other than amino-acyl groups"/>
    <property type="evidence" value="ECO:0007669"/>
    <property type="project" value="InterPro"/>
</dbReference>